<dbReference type="Gene3D" id="3.90.226.10">
    <property type="entry name" value="2-enoyl-CoA Hydratase, Chain A, domain 1"/>
    <property type="match status" value="1"/>
</dbReference>
<dbReference type="InterPro" id="IPR029045">
    <property type="entry name" value="ClpP/crotonase-like_dom_sf"/>
</dbReference>
<dbReference type="PANTHER" id="PTHR11941:SF54">
    <property type="entry name" value="ENOYL-COA HYDRATASE, MITOCHONDRIAL"/>
    <property type="match status" value="1"/>
</dbReference>
<reference evidence="2" key="1">
    <citation type="journal article" date="2019" name="Int. J. Syst. Evol. Microbiol.">
        <title>The Global Catalogue of Microorganisms (GCM) 10K type strain sequencing project: providing services to taxonomists for standard genome sequencing and annotation.</title>
        <authorList>
            <consortium name="The Broad Institute Genomics Platform"/>
            <consortium name="The Broad Institute Genome Sequencing Center for Infectious Disease"/>
            <person name="Wu L."/>
            <person name="Ma J."/>
        </authorList>
    </citation>
    <scope>NUCLEOTIDE SEQUENCE [LARGE SCALE GENOMIC DNA]</scope>
    <source>
        <strain evidence="2">CGMCC 1.15790</strain>
    </source>
</reference>
<evidence type="ECO:0000313" key="2">
    <source>
        <dbReference type="Proteomes" id="UP001596143"/>
    </source>
</evidence>
<gene>
    <name evidence="1" type="ORF">ACFPTR_13625</name>
</gene>
<sequence>MSDVQIEKDEHVAILMMDRPPVNTLSKQMIRNLHDALSDVEEDAEVKVIVLRGSNNHFVGGAELNEFTEIHSKEEASECSSIGHHLNK</sequence>
<dbReference type="Pfam" id="PF00378">
    <property type="entry name" value="ECH_1"/>
    <property type="match status" value="1"/>
</dbReference>
<dbReference type="RefSeq" id="WP_270895649.1">
    <property type="nucleotide sequence ID" value="NZ_JBHSPF010000070.1"/>
</dbReference>
<name>A0ABW0UA76_9BACI</name>
<dbReference type="InterPro" id="IPR001753">
    <property type="entry name" value="Enoyl-CoA_hydra/iso"/>
</dbReference>
<organism evidence="1 2">
    <name type="scientific">Aliibacillus thermotolerans</name>
    <dbReference type="NCBI Taxonomy" id="1834418"/>
    <lineage>
        <taxon>Bacteria</taxon>
        <taxon>Bacillati</taxon>
        <taxon>Bacillota</taxon>
        <taxon>Bacilli</taxon>
        <taxon>Bacillales</taxon>
        <taxon>Bacillaceae</taxon>
        <taxon>Aliibacillus</taxon>
    </lineage>
</organism>
<dbReference type="SUPFAM" id="SSF52096">
    <property type="entry name" value="ClpP/crotonase"/>
    <property type="match status" value="1"/>
</dbReference>
<dbReference type="PANTHER" id="PTHR11941">
    <property type="entry name" value="ENOYL-COA HYDRATASE-RELATED"/>
    <property type="match status" value="1"/>
</dbReference>
<dbReference type="CDD" id="cd06558">
    <property type="entry name" value="crotonase-like"/>
    <property type="match status" value="1"/>
</dbReference>
<comment type="caution">
    <text evidence="1">The sequence shown here is derived from an EMBL/GenBank/DDBJ whole genome shotgun (WGS) entry which is preliminary data.</text>
</comment>
<dbReference type="Proteomes" id="UP001596143">
    <property type="component" value="Unassembled WGS sequence"/>
</dbReference>
<evidence type="ECO:0000313" key="1">
    <source>
        <dbReference type="EMBL" id="MFC5629888.1"/>
    </source>
</evidence>
<protein>
    <submittedName>
        <fullName evidence="1">Enoyl-CoA hydratase/isomerase family protein</fullName>
    </submittedName>
</protein>
<dbReference type="EMBL" id="JBHSPF010000070">
    <property type="protein sequence ID" value="MFC5629888.1"/>
    <property type="molecule type" value="Genomic_DNA"/>
</dbReference>
<keyword evidence="2" id="KW-1185">Reference proteome</keyword>
<proteinExistence type="predicted"/>
<accession>A0ABW0UA76</accession>